<dbReference type="AlphaFoldDB" id="A0A402BHX3"/>
<evidence type="ECO:0000256" key="3">
    <source>
        <dbReference type="ARBA" id="ARBA00022475"/>
    </source>
</evidence>
<evidence type="ECO:0000256" key="5">
    <source>
        <dbReference type="ARBA" id="ARBA00022989"/>
    </source>
</evidence>
<comment type="similarity">
    <text evidence="7">Belongs to the binding-protein-dependent transport system permease family.</text>
</comment>
<feature type="transmembrane region" description="Helical" evidence="7">
    <location>
        <begin position="237"/>
        <end position="258"/>
    </location>
</feature>
<dbReference type="InterPro" id="IPR035906">
    <property type="entry name" value="MetI-like_sf"/>
</dbReference>
<feature type="transmembrane region" description="Helical" evidence="7">
    <location>
        <begin position="79"/>
        <end position="100"/>
    </location>
</feature>
<gene>
    <name evidence="10" type="primary">oppC</name>
    <name evidence="10" type="ORF">KDA_63940</name>
</gene>
<sequence length="378" mass="41096">MKDRTDRGLRPTRFTSSGTPVTSPFDQPGVVAPDNTVEPIEPEMQPIAASVSGGPEDPRKQQRTPFQESFRRFRRDKKAMISLSVIIFLIVVAILGPVIYQHIGGTYNSTTNGAIGPDQYHSFGHAEVDRLTEGPSAQYWLGTDGLGRDILARLMQGVLISIAVAVLVEVVDIILGIIVGVLAGYYGGWIDFLLARFTDIMFAFPGLLFLILISGIMGPWADKNLNHIPVIGANGNARLLLVSLALAFTIWPLMARYVRGQTLQLKQQQYVEAAKTLGSSDFQIIMRHIIPNLFSIVVIASTLNISNTIISEAGISFLGLGVQPPGSSIGLMVSEGAQYIRTNLWVAIVPCTMLAIIVLAFSFLGDGVRDSFDPRAKD</sequence>
<evidence type="ECO:0000256" key="4">
    <source>
        <dbReference type="ARBA" id="ARBA00022692"/>
    </source>
</evidence>
<keyword evidence="5 7" id="KW-1133">Transmembrane helix</keyword>
<evidence type="ECO:0000313" key="11">
    <source>
        <dbReference type="Proteomes" id="UP000287171"/>
    </source>
</evidence>
<feature type="region of interest" description="Disordered" evidence="8">
    <location>
        <begin position="1"/>
        <end position="67"/>
    </location>
</feature>
<dbReference type="GO" id="GO:0055085">
    <property type="term" value="P:transmembrane transport"/>
    <property type="evidence" value="ECO:0007669"/>
    <property type="project" value="InterPro"/>
</dbReference>
<dbReference type="InterPro" id="IPR000515">
    <property type="entry name" value="MetI-like"/>
</dbReference>
<keyword evidence="2 7" id="KW-0813">Transport</keyword>
<dbReference type="PROSITE" id="PS50928">
    <property type="entry name" value="ABC_TM1"/>
    <property type="match status" value="1"/>
</dbReference>
<dbReference type="Gene3D" id="1.10.3720.10">
    <property type="entry name" value="MetI-like"/>
    <property type="match status" value="1"/>
</dbReference>
<dbReference type="SUPFAM" id="SSF161098">
    <property type="entry name" value="MetI-like"/>
    <property type="match status" value="1"/>
</dbReference>
<feature type="transmembrane region" description="Helical" evidence="7">
    <location>
        <begin position="342"/>
        <end position="365"/>
    </location>
</feature>
<dbReference type="Proteomes" id="UP000287171">
    <property type="component" value="Unassembled WGS sequence"/>
</dbReference>
<dbReference type="EMBL" id="BIFT01000002">
    <property type="protein sequence ID" value="GCE30910.1"/>
    <property type="molecule type" value="Genomic_DNA"/>
</dbReference>
<evidence type="ECO:0000259" key="9">
    <source>
        <dbReference type="PROSITE" id="PS50928"/>
    </source>
</evidence>
<dbReference type="Pfam" id="PF12911">
    <property type="entry name" value="OppC_N"/>
    <property type="match status" value="1"/>
</dbReference>
<name>A0A402BHX3_9CHLR</name>
<dbReference type="PANTHER" id="PTHR43386">
    <property type="entry name" value="OLIGOPEPTIDE TRANSPORT SYSTEM PERMEASE PROTEIN APPC"/>
    <property type="match status" value="1"/>
</dbReference>
<dbReference type="GO" id="GO:0005886">
    <property type="term" value="C:plasma membrane"/>
    <property type="evidence" value="ECO:0007669"/>
    <property type="project" value="UniProtKB-SubCell"/>
</dbReference>
<keyword evidence="3" id="KW-1003">Cell membrane</keyword>
<keyword evidence="6 7" id="KW-0472">Membrane</keyword>
<dbReference type="InterPro" id="IPR050366">
    <property type="entry name" value="BP-dependent_transpt_permease"/>
</dbReference>
<keyword evidence="11" id="KW-1185">Reference proteome</keyword>
<dbReference type="RefSeq" id="WP_246039296.1">
    <property type="nucleotide sequence ID" value="NZ_BIFT01000002.1"/>
</dbReference>
<feature type="transmembrane region" description="Helical" evidence="7">
    <location>
        <begin position="158"/>
        <end position="185"/>
    </location>
</feature>
<evidence type="ECO:0000313" key="10">
    <source>
        <dbReference type="EMBL" id="GCE30910.1"/>
    </source>
</evidence>
<accession>A0A402BHX3</accession>
<evidence type="ECO:0000256" key="7">
    <source>
        <dbReference type="RuleBase" id="RU363032"/>
    </source>
</evidence>
<dbReference type="PANTHER" id="PTHR43386:SF1">
    <property type="entry name" value="D,D-DIPEPTIDE TRANSPORT SYSTEM PERMEASE PROTEIN DDPC-RELATED"/>
    <property type="match status" value="1"/>
</dbReference>
<proteinExistence type="inferred from homology"/>
<evidence type="ECO:0000256" key="2">
    <source>
        <dbReference type="ARBA" id="ARBA00022448"/>
    </source>
</evidence>
<comment type="caution">
    <text evidence="10">The sequence shown here is derived from an EMBL/GenBank/DDBJ whole genome shotgun (WGS) entry which is preliminary data.</text>
</comment>
<feature type="transmembrane region" description="Helical" evidence="7">
    <location>
        <begin position="197"/>
        <end position="217"/>
    </location>
</feature>
<dbReference type="CDD" id="cd06261">
    <property type="entry name" value="TM_PBP2"/>
    <property type="match status" value="1"/>
</dbReference>
<feature type="domain" description="ABC transmembrane type-1" evidence="9">
    <location>
        <begin position="158"/>
        <end position="365"/>
    </location>
</feature>
<evidence type="ECO:0000256" key="8">
    <source>
        <dbReference type="SAM" id="MobiDB-lite"/>
    </source>
</evidence>
<evidence type="ECO:0000256" key="1">
    <source>
        <dbReference type="ARBA" id="ARBA00004651"/>
    </source>
</evidence>
<evidence type="ECO:0000256" key="6">
    <source>
        <dbReference type="ARBA" id="ARBA00023136"/>
    </source>
</evidence>
<organism evidence="10 11">
    <name type="scientific">Dictyobacter alpinus</name>
    <dbReference type="NCBI Taxonomy" id="2014873"/>
    <lineage>
        <taxon>Bacteria</taxon>
        <taxon>Bacillati</taxon>
        <taxon>Chloroflexota</taxon>
        <taxon>Ktedonobacteria</taxon>
        <taxon>Ktedonobacterales</taxon>
        <taxon>Dictyobacteraceae</taxon>
        <taxon>Dictyobacter</taxon>
    </lineage>
</organism>
<protein>
    <submittedName>
        <fullName evidence="10">Peptide ABC transporter substrate-binding protein</fullName>
    </submittedName>
</protein>
<dbReference type="Pfam" id="PF00528">
    <property type="entry name" value="BPD_transp_1"/>
    <property type="match status" value="1"/>
</dbReference>
<keyword evidence="4 7" id="KW-0812">Transmembrane</keyword>
<dbReference type="InterPro" id="IPR025966">
    <property type="entry name" value="OppC_N"/>
</dbReference>
<reference evidence="11" key="1">
    <citation type="submission" date="2018-12" db="EMBL/GenBank/DDBJ databases">
        <title>Tengunoibacter tsumagoiensis gen. nov., sp. nov., Dictyobacter kobayashii sp. nov., D. alpinus sp. nov., and D. joshuensis sp. nov. and description of Dictyobacteraceae fam. nov. within the order Ktedonobacterales isolated from Tengu-no-mugimeshi.</title>
        <authorList>
            <person name="Wang C.M."/>
            <person name="Zheng Y."/>
            <person name="Sakai Y."/>
            <person name="Toyoda A."/>
            <person name="Minakuchi Y."/>
            <person name="Abe K."/>
            <person name="Yokota A."/>
            <person name="Yabe S."/>
        </authorList>
    </citation>
    <scope>NUCLEOTIDE SEQUENCE [LARGE SCALE GENOMIC DNA]</scope>
    <source>
        <strain evidence="11">Uno16</strain>
    </source>
</reference>
<feature type="compositionally biased region" description="Polar residues" evidence="8">
    <location>
        <begin position="13"/>
        <end position="25"/>
    </location>
</feature>
<comment type="subcellular location">
    <subcellularLocation>
        <location evidence="1 7">Cell membrane</location>
        <topology evidence="1 7">Multi-pass membrane protein</topology>
    </subcellularLocation>
</comment>